<comment type="similarity">
    <text evidence="1">Belongs to the serpin family.</text>
</comment>
<gene>
    <name evidence="3" type="ORF">RF11_04475</name>
</gene>
<dbReference type="Proteomes" id="UP000031668">
    <property type="component" value="Unassembled WGS sequence"/>
</dbReference>
<evidence type="ECO:0000256" key="1">
    <source>
        <dbReference type="ARBA" id="ARBA00009500"/>
    </source>
</evidence>
<dbReference type="InterPro" id="IPR000215">
    <property type="entry name" value="Serpin_fam"/>
</dbReference>
<comment type="caution">
    <text evidence="3">The sequence shown here is derived from an EMBL/GenBank/DDBJ whole genome shotgun (WGS) entry which is preliminary data.</text>
</comment>
<evidence type="ECO:0000313" key="3">
    <source>
        <dbReference type="EMBL" id="KII72740.1"/>
    </source>
</evidence>
<keyword evidence="4" id="KW-1185">Reference proteome</keyword>
<dbReference type="InterPro" id="IPR036186">
    <property type="entry name" value="Serpin_sf"/>
</dbReference>
<feature type="domain" description="Serpin" evidence="2">
    <location>
        <begin position="10"/>
        <end position="121"/>
    </location>
</feature>
<dbReference type="Gene3D" id="2.30.39.10">
    <property type="entry name" value="Alpha-1-antitrypsin, domain 1"/>
    <property type="match status" value="1"/>
</dbReference>
<dbReference type="InterPro" id="IPR042178">
    <property type="entry name" value="Serpin_sf_1"/>
</dbReference>
<dbReference type="InterPro" id="IPR042185">
    <property type="entry name" value="Serpin_sf_2"/>
</dbReference>
<dbReference type="Gene3D" id="3.30.497.10">
    <property type="entry name" value="Antithrombin, subunit I, domain 2"/>
    <property type="match status" value="1"/>
</dbReference>
<name>A0A0C2N8T7_THEKT</name>
<accession>A0A0C2N8T7</accession>
<dbReference type="Pfam" id="PF00079">
    <property type="entry name" value="Serpin"/>
    <property type="match status" value="1"/>
</dbReference>
<reference evidence="3 4" key="1">
    <citation type="journal article" date="2014" name="Genome Biol. Evol.">
        <title>The genome of the myxosporean Thelohanellus kitauei shows adaptations to nutrient acquisition within its fish host.</title>
        <authorList>
            <person name="Yang Y."/>
            <person name="Xiong J."/>
            <person name="Zhou Z."/>
            <person name="Huo F."/>
            <person name="Miao W."/>
            <person name="Ran C."/>
            <person name="Liu Y."/>
            <person name="Zhang J."/>
            <person name="Feng J."/>
            <person name="Wang M."/>
            <person name="Wang M."/>
            <person name="Wang L."/>
            <person name="Yao B."/>
        </authorList>
    </citation>
    <scope>NUCLEOTIDE SEQUENCE [LARGE SCALE GENOMIC DNA]</scope>
    <source>
        <strain evidence="3">Wuqing</strain>
    </source>
</reference>
<dbReference type="InterPro" id="IPR023796">
    <property type="entry name" value="Serpin_dom"/>
</dbReference>
<dbReference type="GO" id="GO:0004867">
    <property type="term" value="F:serine-type endopeptidase inhibitor activity"/>
    <property type="evidence" value="ECO:0007669"/>
    <property type="project" value="InterPro"/>
</dbReference>
<dbReference type="GO" id="GO:0005615">
    <property type="term" value="C:extracellular space"/>
    <property type="evidence" value="ECO:0007669"/>
    <property type="project" value="InterPro"/>
</dbReference>
<dbReference type="PANTHER" id="PTHR11461">
    <property type="entry name" value="SERINE PROTEASE INHIBITOR, SERPIN"/>
    <property type="match status" value="1"/>
</dbReference>
<evidence type="ECO:0000259" key="2">
    <source>
        <dbReference type="Pfam" id="PF00079"/>
    </source>
</evidence>
<dbReference type="PANTHER" id="PTHR11461:SF211">
    <property type="entry name" value="GH10112P-RELATED"/>
    <property type="match status" value="1"/>
</dbReference>
<dbReference type="AlphaFoldDB" id="A0A0C2N8T7"/>
<proteinExistence type="inferred from homology"/>
<organism evidence="3 4">
    <name type="scientific">Thelohanellus kitauei</name>
    <name type="common">Myxosporean</name>
    <dbReference type="NCBI Taxonomy" id="669202"/>
    <lineage>
        <taxon>Eukaryota</taxon>
        <taxon>Metazoa</taxon>
        <taxon>Cnidaria</taxon>
        <taxon>Myxozoa</taxon>
        <taxon>Myxosporea</taxon>
        <taxon>Bivalvulida</taxon>
        <taxon>Platysporina</taxon>
        <taxon>Myxobolidae</taxon>
        <taxon>Thelohanellus</taxon>
    </lineage>
</organism>
<protein>
    <submittedName>
        <fullName evidence="3">Alpha-2-antiplasmin</fullName>
    </submittedName>
</protein>
<sequence>MSTYFDASQLKYVHLKLPKFQINGINDFIKTFMHFEVTDIFDLNHSDFGRMTNQTVFIGNLMQVSNLAIDELGIRTYAATVASVGESGSPREEFYVTRPFLFMVYSSLDRLVFIICVVTNPNTV</sequence>
<evidence type="ECO:0000313" key="4">
    <source>
        <dbReference type="Proteomes" id="UP000031668"/>
    </source>
</evidence>
<dbReference type="SUPFAM" id="SSF56574">
    <property type="entry name" value="Serpins"/>
    <property type="match status" value="1"/>
</dbReference>
<dbReference type="EMBL" id="JWZT01001126">
    <property type="protein sequence ID" value="KII72740.1"/>
    <property type="molecule type" value="Genomic_DNA"/>
</dbReference>
<dbReference type="OrthoDB" id="5966977at2759"/>